<evidence type="ECO:0000256" key="3">
    <source>
        <dbReference type="ARBA" id="ARBA00004505"/>
    </source>
</evidence>
<name>A0A0R6D5E5_HV1</name>
<dbReference type="Pfam" id="PF00516">
    <property type="entry name" value="GP120"/>
    <property type="match status" value="2"/>
</dbReference>
<comment type="similarity">
    <text evidence="32">Belongs to the HIV-1 env protein family.</text>
</comment>
<comment type="subcellular location">
    <subcellularLocation>
        <location evidence="3">Host cell membrane</location>
        <topology evidence="3">Peripheral membrane protein</topology>
    </subcellularLocation>
    <subcellularLocation>
        <location evidence="1">Host cell membrane</location>
        <topology evidence="1">Single-pass type I membrane protein</topology>
    </subcellularLocation>
    <subcellularLocation>
        <location evidence="2">Host endosome membrane</location>
        <topology evidence="2">Peripheral membrane protein</topology>
    </subcellularLocation>
    <subcellularLocation>
        <location evidence="5">Host endosome membrane</location>
        <topology evidence="5">Single-pass type I membrane protein</topology>
    </subcellularLocation>
    <subcellularLocation>
        <location evidence="6">Virion membrane</location>
        <topology evidence="6">Peripheral membrane protein</topology>
    </subcellularLocation>
    <subcellularLocation>
        <location evidence="4">Virion membrane</location>
        <topology evidence="4">Single-pass type I membrane protein</topology>
    </subcellularLocation>
</comment>
<dbReference type="FunFam" id="2.170.40.20:FF:000004">
    <property type="entry name" value="Envelope glycoprotein gp160"/>
    <property type="match status" value="1"/>
</dbReference>
<keyword evidence="14 32" id="KW-0812">Transmembrane</keyword>
<evidence type="ECO:0000256" key="1">
    <source>
        <dbReference type="ARBA" id="ARBA00004402"/>
    </source>
</evidence>
<comment type="subcellular location">
    <molecule>Surface protein gp120</molecule>
    <subcellularLocation>
        <location evidence="32">Virion membrane</location>
        <topology evidence="32">Peripheral membrane protein</topology>
    </subcellularLocation>
    <subcellularLocation>
        <location evidence="32">Host cell membrane</location>
        <topology evidence="32">Peripheral membrane protein</topology>
    </subcellularLocation>
    <subcellularLocation>
        <location evidence="32">Host endosome membrane</location>
        <topology evidence="32">Single-pass type I membrane protein</topology>
    </subcellularLocation>
    <text evidence="32">The surface protein is not anchored to the viral envelope, but associates with the extravirion surface through its binding to TM. It is probably concentrated at the site of budding and incorporated into the virions possibly by contacts between the cytoplasmic tail of Env and the N-terminus of Gag.</text>
</comment>
<feature type="domain" description="Human immunodeficiency virus 1 envelope glycoprotein Gp120" evidence="35">
    <location>
        <begin position="33"/>
        <end position="134"/>
    </location>
</feature>
<evidence type="ECO:0000256" key="9">
    <source>
        <dbReference type="ARBA" id="ARBA00022511"/>
    </source>
</evidence>
<keyword evidence="7 32" id="KW-1168">Fusion of virus membrane with host membrane</keyword>
<evidence type="ECO:0000256" key="27">
    <source>
        <dbReference type="ARBA" id="ARBA00023157"/>
    </source>
</evidence>
<keyword evidence="30 32" id="KW-0449">Lipoprotein</keyword>
<feature type="chain" id="PRO_5023499098" description="Envelope glycoprotein gp160" evidence="32">
    <location>
        <begin position="32"/>
        <end position="843"/>
    </location>
</feature>
<comment type="miscellaneous">
    <text evidence="32">Inhibitors targeting HIV-1 viral envelope proteins are used as antiretroviral drugs. Attachment of virions to the cell surface via non-specific interactions and CD4 binding can be blocked by inhibitors that include cyanovirin-N, cyclotriazadisulfonamide analogs, PRO 2000, TNX 355 and PRO 542. In addition, BMS 806 can block CD4-induced conformational changes. Env interactions with the coreceptor molecules can be targeted by CCR5 antagonists including SCH-D, maraviroc (UK 427857) and aplaviroc (GW 873140), and the CXCR4 antagonist AMD 070. Fusion of viral and cellular membranes can be inhibited by peptides such as enfuvirtide and tifuvirtide (T 1249). Resistance to inhibitors associated with mutations in Env are observed. Most of the time, single mutations confer only a modest reduction in drug susceptibility. Combination of several mutations is usually required to develop a high-level drug resistance.</text>
</comment>
<comment type="PTM">
    <text evidence="32">Highly glycosylated by host. The high number of glycan on the protein is reffered to as 'glycan shield' because it contributes to hide protein sequence from adaptive immune system.</text>
</comment>
<evidence type="ECO:0000313" key="37">
    <source>
        <dbReference type="EMBL" id="AJW37960.1"/>
    </source>
</evidence>
<dbReference type="FunFam" id="1.10.287.210:FF:000001">
    <property type="entry name" value="Envelope glycoprotein gp160"/>
    <property type="match status" value="1"/>
</dbReference>
<protein>
    <recommendedName>
        <fullName evidence="32">Envelope glycoprotein gp160</fullName>
    </recommendedName>
    <alternativeName>
        <fullName evidence="32">Env polyprotein</fullName>
    </alternativeName>
    <component>
        <recommendedName>
            <fullName evidence="32">Surface protein gp120</fullName>
            <shortName evidence="32">SU</shortName>
        </recommendedName>
        <alternativeName>
            <fullName evidence="32">Glycoprotein 120</fullName>
            <shortName evidence="32">gp120</shortName>
        </alternativeName>
    </component>
    <component>
        <recommendedName>
            <fullName evidence="32">Transmembrane protein gp41</fullName>
            <shortName evidence="32">TM</shortName>
        </recommendedName>
        <alternativeName>
            <fullName evidence="32">Glycoprotein 41</fullName>
            <shortName evidence="32">gp41</shortName>
        </alternativeName>
    </component>
</protein>
<evidence type="ECO:0000256" key="18">
    <source>
        <dbReference type="ARBA" id="ARBA00022844"/>
    </source>
</evidence>
<evidence type="ECO:0000256" key="8">
    <source>
        <dbReference type="ARBA" id="ARBA00022510"/>
    </source>
</evidence>
<comment type="function">
    <text evidence="32">Surface protein gp120: Attaches the virus to the host lymphoid cell by binding to the primary receptor CD4. This interaction induces a structural rearrangement creating a high affinity binding site for a chemokine coreceptor like CXCR4 and/or CCR5. Acts as a ligand for CD209/DC-SIGN and CLEC4M/DC-SIGNR, which are respectively found on dendritic cells (DCs), and on endothelial cells of liver sinusoids and lymph node sinuses. These interactions allow capture of viral particles at mucosal surfaces by these cells and subsequent transmission to permissive cells. HIV subverts the migration properties of dendritic cells to gain access to CD4+ T-cells in lymph nodes. Virus transmission to permissive T-cells occurs either in trans (without DCs infection, through viral capture and transmission), or in cis (following DCs productive infection, through the usual CD4-gp120 interaction), thereby inducing a robust infection. In trans infection, bound virions remain infectious over days and it is proposed that they are not degraded, but protected in non-lysosomal acidic organelles within the DCs close to the cell membrane thus contributing to the viral infectious potential during DCs' migration from the periphery to the lymphoid tissues. On arrival at lymphoid tissues, intact virions recycle back to DCs' cell surface allowing virus transmission to CD4+ T-cells.</text>
</comment>
<keyword evidence="15 32" id="KW-0053">Apoptosis</keyword>
<dbReference type="GO" id="GO:0020002">
    <property type="term" value="C:host cell plasma membrane"/>
    <property type="evidence" value="ECO:0007669"/>
    <property type="project" value="UniProtKB-SubCell"/>
</dbReference>
<feature type="region of interest" description="Fusion peptide" evidence="32">
    <location>
        <begin position="492"/>
        <end position="512"/>
    </location>
</feature>
<evidence type="ECO:0000256" key="6">
    <source>
        <dbReference type="ARBA" id="ARBA00004650"/>
    </source>
</evidence>
<comment type="domain">
    <text evidence="32 33">The 17 amino acids long immunosuppressive region is present in many retroviral envelope proteins. Synthetic peptides derived from this relatively conserved sequence inhibit immune function in vitro and in vivo.</text>
</comment>
<keyword evidence="28 32" id="KW-0325">Glycoprotein</keyword>
<keyword evidence="29 32" id="KW-0899">Viral immunoevasion</keyword>
<comment type="caution">
    <text evidence="32 33">Lacks conserved residue(s) required for the propagation of feature annotation.</text>
</comment>
<keyword evidence="23 32" id="KW-1039">Host endosome</keyword>
<feature type="site" description="Cleavage; by host furin" evidence="32">
    <location>
        <begin position="491"/>
        <end position="492"/>
    </location>
</feature>
<evidence type="ECO:0000259" key="35">
    <source>
        <dbReference type="Pfam" id="PF00516"/>
    </source>
</evidence>
<keyword evidence="27 32" id="KW-1015">Disulfide bond</keyword>
<dbReference type="GO" id="GO:0019064">
    <property type="term" value="P:fusion of virus membrane with host plasma membrane"/>
    <property type="evidence" value="ECO:0007669"/>
    <property type="project" value="UniProtKB-UniRule"/>
</dbReference>
<evidence type="ECO:0000259" key="36">
    <source>
        <dbReference type="Pfam" id="PF00517"/>
    </source>
</evidence>
<dbReference type="InterPro" id="IPR000328">
    <property type="entry name" value="GP41-like"/>
</dbReference>
<accession>A0A0R6D5E5</accession>
<feature type="region of interest" description="MPER; binding to GalCer" evidence="32">
    <location>
        <begin position="642"/>
        <end position="663"/>
    </location>
</feature>
<feature type="disulfide bond" evidence="32">
    <location>
        <begin position="218"/>
        <end position="229"/>
    </location>
</feature>
<evidence type="ECO:0000256" key="33">
    <source>
        <dbReference type="RuleBase" id="RU363095"/>
    </source>
</evidence>
<comment type="domain">
    <text evidence="32">The YXXL motif is involved in determining the exact site of viral release at the surface of infected mononuclear cells and promotes endocytosis. YXXL and di-leucine endocytosis motifs interact directly or indirectly with the clathrin adapter complexes, opperate independently, and their activities are not additive.</text>
</comment>
<keyword evidence="22 32" id="KW-1133">Transmembrane helix</keyword>
<evidence type="ECO:0000256" key="12">
    <source>
        <dbReference type="ARBA" id="ARBA00022595"/>
    </source>
</evidence>
<dbReference type="FunFam" id="2.170.40.20:FF:000003">
    <property type="entry name" value="Envelope glycoprotein gp160"/>
    <property type="match status" value="1"/>
</dbReference>
<reference evidence="37" key="1">
    <citation type="journal article" date="2014" name="Open Forum Infect. Dis.">
        <title>Low Multiplicity of HIV-1 Infection and No Vaccine Enhancement in VAX003 Injection Drug Users.</title>
        <authorList>
            <person name="Sterrett S."/>
            <person name="Learn G.H."/>
            <person name="Edlefsen P.T."/>
            <person name="Haynes B.F."/>
            <person name="Hahn B.H."/>
            <person name="Shaw G.M."/>
            <person name="Bar K.J."/>
        </authorList>
    </citation>
    <scope>NUCLEOTIDE SEQUENCE</scope>
    <source>
        <strain evidence="37">3220F5.B2</strain>
    </source>
</reference>
<comment type="PTM">
    <text evidence="32">Specific enzymatic cleavages in vivo yield mature proteins. Envelope glycoproteins are synthesized as a inactive precursor that is heavily N-glycosylated and processed likely by host cell furin in the Golgi to yield the mature SU and TM proteins. The cleavage site between SU and TM requires the minimal sequence [KR]-X-[KR]-R. About 2 of the 9 disulfide bonds of gp41 are reduced by P4HB/PDI, following binding to CD4 receptor.</text>
</comment>
<keyword evidence="11 32" id="KW-0945">Host-virus interaction</keyword>
<feature type="lipid moiety-binding region" description="S-palmitoyl cysteine; by host" evidence="32">
    <location>
        <position position="744"/>
    </location>
</feature>
<evidence type="ECO:0000256" key="32">
    <source>
        <dbReference type="HAMAP-Rule" id="MF_04083"/>
    </source>
</evidence>
<evidence type="ECO:0000256" key="21">
    <source>
        <dbReference type="ARBA" id="ARBA00022890"/>
    </source>
</evidence>
<dbReference type="GO" id="GO:0044175">
    <property type="term" value="C:host cell endosome membrane"/>
    <property type="evidence" value="ECO:0007669"/>
    <property type="project" value="UniProtKB-SubCell"/>
</dbReference>
<feature type="disulfide bond" evidence="32">
    <location>
        <begin position="578"/>
        <end position="584"/>
    </location>
</feature>
<dbReference type="GO" id="GO:0052031">
    <property type="term" value="P:symbiont-mediated perturbation of host defense response"/>
    <property type="evidence" value="ECO:0007669"/>
    <property type="project" value="UniProtKB-UniRule"/>
</dbReference>
<dbReference type="Gene3D" id="2.170.40.20">
    <property type="entry name" value="Human immunodeficiency virus 1, Gp160, envelope glycoprotein"/>
    <property type="match status" value="2"/>
</dbReference>
<evidence type="ECO:0000256" key="28">
    <source>
        <dbReference type="ARBA" id="ARBA00023180"/>
    </source>
</evidence>
<keyword evidence="16 32" id="KW-0732">Signal</keyword>
<dbReference type="GO" id="GO:0055036">
    <property type="term" value="C:virion membrane"/>
    <property type="evidence" value="ECO:0007669"/>
    <property type="project" value="UniProtKB-SubCell"/>
</dbReference>
<dbReference type="GO" id="GO:1903908">
    <property type="term" value="P:positive regulation of plasma membrane raft polarization"/>
    <property type="evidence" value="ECO:0007669"/>
    <property type="project" value="UniProtKB-UniRule"/>
</dbReference>
<feature type="disulfide bond" evidence="32">
    <location>
        <begin position="208"/>
        <end position="237"/>
    </location>
</feature>
<dbReference type="GO" id="GO:0019082">
    <property type="term" value="P:viral protein processing"/>
    <property type="evidence" value="ECO:0007669"/>
    <property type="project" value="UniProtKB-UniRule"/>
</dbReference>
<evidence type="ECO:0000256" key="2">
    <source>
        <dbReference type="ARBA" id="ARBA00004433"/>
    </source>
</evidence>
<keyword evidence="18 32" id="KW-0946">Virion</keyword>
<evidence type="ECO:0000256" key="30">
    <source>
        <dbReference type="ARBA" id="ARBA00023288"/>
    </source>
</evidence>
<evidence type="ECO:0000256" key="11">
    <source>
        <dbReference type="ARBA" id="ARBA00022581"/>
    </source>
</evidence>
<dbReference type="GO" id="GO:0016020">
    <property type="term" value="C:membrane"/>
    <property type="evidence" value="ECO:0007669"/>
    <property type="project" value="UniProtKB-UniRule"/>
</dbReference>
<feature type="transmembrane region" description="Helical" evidence="33">
    <location>
        <begin position="658"/>
        <end position="685"/>
    </location>
</feature>
<dbReference type="GO" id="GO:0019031">
    <property type="term" value="C:viral envelope"/>
    <property type="evidence" value="ECO:0007669"/>
    <property type="project" value="UniProtKB-KW"/>
</dbReference>
<sequence length="843" mass="96065">MRVKETQMNWPNLWKWGTLILGLGIICSATDNLWVTVYYGVPVWRDADTTLFCASDAKAHETEVHNIWATHACVPTDPNPQEIHLENVTENFNMWKNNMVEQMQEDVISLWDQSLKPCVKLTPLCVTLNCTNVNLTNADEIRNCTFNMTTELRDKRKQVYALFYKLDIVQMKDNNSSSSEYRLINCNTSVIKQACPKISFDPIPIHYCTPAGYALLKCNDKKFNGTGPCKNVSSVQCTHGIKPVVSTQLLLNGSLAEEEIIIRSENITNNAKTIIVHLNKSVKINCTRPSNNTRTSIRIGPGQLFYRTGEIIGEIKKAYCEVNGTEWYEALKQVTEKLKEHFKNKTITFQPPSGGDLEVTTHHFNCRGEFFYCNTTQLFNNCTGNETEKCTDNITLPCKIKQIINMWQGVGQAMYAPPISGTINCSSNITGILLTRDGGDDNNSEEIFRPGGGNIKDNWRSELYKYKVVRIEPLGIAPTKAKRRVVEREKRAVGIGAMIFGFLGAAGSTMGAASITLTVQARQLLSGIVQQQSNLLRAIEAQQHLLQLTVWGIKQLQARVLAVERYLKDQKFLGLWGCSGKIICTTAVPWNSSWSNKSYEEIWNNMTWIEWEREISNYTSQIYEILTESQNQQDRNEKDLLELDKWASLWNWFDITKWLWYIKIFIMIVGGIIGLRIIFAVLSIVNRVRQGYSPLSFQIPSHHQREPDRPERIEEGGGEQDRDRSVRLVSGFLALAWDDLRSLCLFSYHLLRDFILIAARTVELLGHSSLKGLRRGWEGLKYLENLLIYWGQELKTSAISLFDAIAIAVAGWTDRVIEGSQRAWRAFLHIPRRIRQGLERALQ</sequence>
<dbReference type="GO" id="GO:0005198">
    <property type="term" value="F:structural molecule activity"/>
    <property type="evidence" value="ECO:0007669"/>
    <property type="project" value="UniProtKB-UniRule"/>
</dbReference>
<evidence type="ECO:0000256" key="5">
    <source>
        <dbReference type="ARBA" id="ARBA00004578"/>
    </source>
</evidence>
<comment type="subunit">
    <text evidence="32">The mature envelope protein (Env) consists of a homotrimer of non-covalently associated gp120-gp41 heterodimers. The resulting complex protrudes from the virus surface as a spike. There seems to be as few as 10 spikes on the average virion. Surface protein gp120 interacts with host CD4, CCR5 and CXCR4. Gp120 also interacts with the C-type lectins CD209/DC-SIGN and CLEC4M/DC-SIGNR (collectively referred to as DC-SIGN(R)). Gp120 and gp41 interact with GalCer. Gp120 interacts with host ITGA4/ITGB7 complex; on CD4+ T-cells, this interaction results in rapid activation of integrin ITGAL/LFA-1, which facilitates efficient cell-to-cell spreading of HIV-1. Gp120 interacts with cell-associated heparan sulfate; this interaction increases virus infectivity on permissive cells and may be involved in infection of CD4- cells.</text>
</comment>
<evidence type="ECO:0000256" key="20">
    <source>
        <dbReference type="ARBA" id="ARBA00022879"/>
    </source>
</evidence>
<dbReference type="GO" id="GO:1903911">
    <property type="term" value="P:positive regulation of receptor clustering"/>
    <property type="evidence" value="ECO:0007669"/>
    <property type="project" value="UniProtKB-UniRule"/>
</dbReference>
<dbReference type="GO" id="GO:0075512">
    <property type="term" value="P:clathrin-dependent endocytosis of virus by host cell"/>
    <property type="evidence" value="ECO:0007669"/>
    <property type="project" value="UniProtKB-UniRule"/>
</dbReference>
<keyword evidence="10 32" id="KW-1165">Clathrin-mediated endocytosis of virus by host</keyword>
<feature type="transmembrane region" description="Helical" evidence="33">
    <location>
        <begin position="492"/>
        <end position="515"/>
    </location>
</feature>
<dbReference type="HAMAP" id="MF_04083">
    <property type="entry name" value="HIV_ENV"/>
    <property type="match status" value="1"/>
</dbReference>
<dbReference type="EMBL" id="KJ953694">
    <property type="protein sequence ID" value="AJW37960.1"/>
    <property type="molecule type" value="Genomic_DNA"/>
</dbReference>
<feature type="chain" id="PRO_5023499097" description="Transmembrane protein gp41" evidence="32">
    <location>
        <begin position="492"/>
        <end position="843"/>
    </location>
</feature>
<proteinExistence type="inferred from homology"/>
<dbReference type="GO" id="GO:0039654">
    <property type="term" value="P:fusion of virus membrane with host endosome membrane"/>
    <property type="evidence" value="ECO:0007669"/>
    <property type="project" value="UniProtKB-UniRule"/>
</dbReference>
<evidence type="ECO:0000256" key="7">
    <source>
        <dbReference type="ARBA" id="ARBA00022506"/>
    </source>
</evidence>
<evidence type="ECO:0000256" key="10">
    <source>
        <dbReference type="ARBA" id="ARBA00022570"/>
    </source>
</evidence>
<comment type="domain">
    <text evidence="32">The membrane proximal external region (MPER) present in gp41 is a tryptophan-rich region recognized by the antibodies 2F5, Z13, and 4E10. MPER seems to play a role in fusion.</text>
</comment>
<evidence type="ECO:0000256" key="25">
    <source>
        <dbReference type="ARBA" id="ARBA00023136"/>
    </source>
</evidence>
<keyword evidence="20 32" id="KW-0261">Viral envelope protein</keyword>
<keyword evidence="19 32" id="KW-1043">Host membrane</keyword>
<comment type="miscellaneous">
    <text evidence="32">HIV-1 lineages are divided in three main groups, M (for Major), O (for Outlier), and N (for New, or Non-M, Non-O). The vast majority of strains found worldwide belong to the group M. Group O seems to be endemic to and largely confined to Cameroon and neighboring countries in West Central Africa, where these viruses represent a small minority of HIV-1 strains. The group N is represented by a limited number of isolates from Cameroonian persons. The group M is further subdivided in 9 clades or subtypes (A to D, F to H, J and K).</text>
</comment>
<feature type="compositionally biased region" description="Basic and acidic residues" evidence="34">
    <location>
        <begin position="703"/>
        <end position="722"/>
    </location>
</feature>
<evidence type="ECO:0000256" key="31">
    <source>
        <dbReference type="ARBA" id="ARBA00023296"/>
    </source>
</evidence>
<evidence type="ECO:0000256" key="4">
    <source>
        <dbReference type="ARBA" id="ARBA00004563"/>
    </source>
</evidence>
<keyword evidence="8 32" id="KW-1170">Fusion of virus membrane with host endosomal membrane</keyword>
<organismHost>
    <name type="scientific">Homo sapiens</name>
    <name type="common">Human</name>
    <dbReference type="NCBI Taxonomy" id="9606"/>
</organismHost>
<evidence type="ECO:0000256" key="29">
    <source>
        <dbReference type="ARBA" id="ARBA00023280"/>
    </source>
</evidence>
<evidence type="ECO:0000256" key="17">
    <source>
        <dbReference type="ARBA" id="ARBA00022804"/>
    </source>
</evidence>
<dbReference type="Pfam" id="PF00517">
    <property type="entry name" value="GP41"/>
    <property type="match status" value="1"/>
</dbReference>
<feature type="region of interest" description="Disordered" evidence="34">
    <location>
        <begin position="699"/>
        <end position="722"/>
    </location>
</feature>
<evidence type="ECO:0000256" key="26">
    <source>
        <dbReference type="ARBA" id="ARBA00023139"/>
    </source>
</evidence>
<comment type="domain">
    <text evidence="32">Some of the most genetically diverse regions of the viral genome are present in Env. They are called variable regions 1 through 5 (V1 through V5). Coreceptor usage of gp120 is determined mainly by the primary structure of the third variable region (V3) in the outer domain of gp120. The sequence of V3 determines which coreceptor, CCR5 and/or CXCR4 (corresponding to R5/macrophage, X4/T cell and R5X4/T cell and macrophage tropism), is used to trigger the fusion potential of the Env complex, and hence which cells the virus can infect. Binding to CCR5 involves a region adjacent in addition to V3.</text>
</comment>
<dbReference type="SUPFAM" id="SSF58069">
    <property type="entry name" value="Virus ectodomain"/>
    <property type="match status" value="1"/>
</dbReference>
<comment type="function">
    <text evidence="32">Envelope glycoprotein gp160: Oligomerizes in the host endoplasmic reticulum into predominantly trimers. In a second time, gp160 transits in the host Golgi, where glycosylation is completed. The precursor is then proteolytically cleaved in the trans-Golgi and thereby activated by cellular furin or furin-like proteases to produce gp120 and gp41.</text>
</comment>
<comment type="domain">
    <text evidence="32">The CD4-binding region is targeted by the antibody b12.</text>
</comment>
<dbReference type="FunFam" id="1.20.5.490:FF:000001">
    <property type="entry name" value="Envelope glycoprotein gp160"/>
    <property type="match status" value="1"/>
</dbReference>
<evidence type="ECO:0000256" key="16">
    <source>
        <dbReference type="ARBA" id="ARBA00022729"/>
    </source>
</evidence>
<feature type="short sequence motif" description="YXXL motif; contains endocytosis signal" evidence="32">
    <location>
        <begin position="692"/>
        <end position="695"/>
    </location>
</feature>
<evidence type="ECO:0000256" key="14">
    <source>
        <dbReference type="ARBA" id="ARBA00022692"/>
    </source>
</evidence>
<feature type="topological domain" description="Cytoplasmic" evidence="32">
    <location>
        <begin position="686"/>
        <end position="843"/>
    </location>
</feature>
<evidence type="ECO:0000256" key="15">
    <source>
        <dbReference type="ARBA" id="ARBA00022703"/>
    </source>
</evidence>
<dbReference type="Gene3D" id="1.10.287.210">
    <property type="match status" value="1"/>
</dbReference>
<dbReference type="InterPro" id="IPR036377">
    <property type="entry name" value="Gp120_core_sf"/>
</dbReference>
<comment type="function">
    <text evidence="32">Transmembrane protein gp41: Acts as a class I viral fusion protein. Under the current model, the protein has at least 3 conformational states: pre-fusion native state, pre-hairpin intermediate state, and post-fusion hairpin state. During fusion of viral and target intracellular membranes, the coiled coil regions (heptad repeats) assume a trimer-of-hairpins structure, positioning the fusion peptide in close proximity to the C-terminal region of the ectodomain. The formation of this structure appears to drive apposition and subsequent fusion of viral and target cell membranes. Complete fusion occurs in host cell endosomes and is dynamin-dependent, however some lipid transfer might occur at the plasma membrane. The virus undergoes clathrin-dependent internalization long before endosomal fusion, thus minimizing the surface exposure of conserved viral epitopes during fusion and reducing the efficacy of inhibitors targeting these epitopes. Membranes fusion leads to delivery of the nucleocapsid into the cytoplasm.</text>
</comment>
<feature type="domain" description="Human immunodeficiency virus 1 envelope glycoprotein Gp120" evidence="35">
    <location>
        <begin position="138"/>
        <end position="491"/>
    </location>
</feature>
<keyword evidence="12 32" id="KW-1162">Viral penetration into host cytoplasm</keyword>
<feature type="region of interest" description="V5" evidence="32">
    <location>
        <begin position="441"/>
        <end position="451"/>
    </location>
</feature>
<keyword evidence="9 32" id="KW-1032">Host cell membrane</keyword>
<keyword evidence="26 32" id="KW-0564">Palmitate</keyword>
<keyword evidence="21 32" id="KW-1164">Virus endocytosis by host</keyword>
<feature type="region of interest" description="CD4-binding loop" evidence="32">
    <location>
        <begin position="352"/>
        <end position="362"/>
    </location>
</feature>
<evidence type="ECO:0000256" key="19">
    <source>
        <dbReference type="ARBA" id="ARBA00022870"/>
    </source>
</evidence>
<evidence type="ECO:0000256" key="34">
    <source>
        <dbReference type="SAM" id="MobiDB-lite"/>
    </source>
</evidence>
<gene>
    <name evidence="32 37" type="primary">env</name>
</gene>
<organism evidence="37">
    <name type="scientific">Human immunodeficiency virus type 1</name>
    <name type="common">HIV-1</name>
    <dbReference type="NCBI Taxonomy" id="11676"/>
    <lineage>
        <taxon>Viruses</taxon>
        <taxon>Riboviria</taxon>
        <taxon>Pararnavirae</taxon>
        <taxon>Artverviricota</taxon>
        <taxon>Revtraviricetes</taxon>
        <taxon>Ortervirales</taxon>
        <taxon>Retroviridae</taxon>
        <taxon>Orthoretrovirinae</taxon>
        <taxon>Lentivirus</taxon>
        <taxon>Lentivirus humimdef1</taxon>
    </lineage>
</organism>
<keyword evidence="24 32" id="KW-0175">Coiled coil</keyword>
<keyword evidence="25 32" id="KW-0472">Membrane</keyword>
<evidence type="ECO:0000256" key="22">
    <source>
        <dbReference type="ARBA" id="ARBA00022989"/>
    </source>
</evidence>
<dbReference type="GO" id="GO:0019062">
    <property type="term" value="P:virion attachment to host cell"/>
    <property type="evidence" value="ECO:0007669"/>
    <property type="project" value="UniProtKB-UniRule"/>
</dbReference>
<feature type="region of interest" description="Immunosuppression" evidence="32">
    <location>
        <begin position="554"/>
        <end position="572"/>
    </location>
</feature>
<comment type="PTM">
    <text evidence="32">Palmitoylation of the transmembrane protein and of Env polyprotein (prior to its proteolytic cleavage) is essential for their association with host cell membrane lipid rafts. Palmitoylation is therefore required for envelope trafficking to classical lipid rafts, but not for viral replication.</text>
</comment>
<dbReference type="Gene3D" id="1.20.5.490">
    <property type="entry name" value="Single helix bin"/>
    <property type="match status" value="1"/>
</dbReference>
<evidence type="ECO:0000256" key="24">
    <source>
        <dbReference type="ARBA" id="ARBA00023054"/>
    </source>
</evidence>
<dbReference type="InterPro" id="IPR037527">
    <property type="entry name" value="Gp160"/>
</dbReference>
<feature type="disulfide bond" evidence="32">
    <location>
        <begin position="53"/>
        <end position="73"/>
    </location>
</feature>
<feature type="transmembrane region" description="Helical" evidence="33">
    <location>
        <begin position="20"/>
        <end position="41"/>
    </location>
</feature>
<dbReference type="SUPFAM" id="SSF56502">
    <property type="entry name" value="gp120 core"/>
    <property type="match status" value="2"/>
</dbReference>
<dbReference type="CDD" id="cd09909">
    <property type="entry name" value="HIV-1-like_HR1-HR2"/>
    <property type="match status" value="1"/>
</dbReference>
<evidence type="ECO:0000256" key="23">
    <source>
        <dbReference type="ARBA" id="ARBA00023046"/>
    </source>
</evidence>
<keyword evidence="31 32" id="KW-1160">Virus entry into host cell</keyword>
<feature type="coiled-coil region" evidence="32">
    <location>
        <begin position="613"/>
        <end position="647"/>
    </location>
</feature>
<keyword evidence="13 32" id="KW-0165">Cleavage on pair of basic residues</keyword>
<evidence type="ECO:0000256" key="13">
    <source>
        <dbReference type="ARBA" id="ARBA00022685"/>
    </source>
</evidence>
<comment type="subcellular location">
    <molecule>Transmembrane protein gp41</molecule>
    <subcellularLocation>
        <location evidence="32">Virion membrane</location>
        <topology evidence="32">Single-pass type I membrane protein</topology>
    </subcellularLocation>
    <subcellularLocation>
        <location evidence="32">Host cell membrane</location>
        <topology evidence="32">Single-pass type I membrane protein</topology>
    </subcellularLocation>
    <subcellularLocation>
        <location evidence="32">Host endosome membrane</location>
        <topology evidence="32">Single-pass type I membrane protein</topology>
    </subcellularLocation>
    <text evidence="32">It is probably concentrated at the site of budding and incorporated into the virions possibly by contacts between the cytoplasmic tail of Env and the N-terminus of Gag.</text>
</comment>
<dbReference type="InterPro" id="IPR000777">
    <property type="entry name" value="HIV1_Gp120"/>
</dbReference>
<feature type="domain" description="Retroviral envelope protein GP41-like" evidence="36">
    <location>
        <begin position="510"/>
        <end position="700"/>
    </location>
</feature>
<keyword evidence="17 32" id="KW-1161">Viral attachment to host cell</keyword>